<evidence type="ECO:0000313" key="3">
    <source>
        <dbReference type="EMBL" id="SCZ76275.1"/>
    </source>
</evidence>
<dbReference type="Proteomes" id="UP000199208">
    <property type="component" value="Unassembled WGS sequence"/>
</dbReference>
<evidence type="ECO:0000256" key="1">
    <source>
        <dbReference type="ARBA" id="ARBA00008984"/>
    </source>
</evidence>
<feature type="domain" description="UPF0033" evidence="2">
    <location>
        <begin position="4"/>
        <end position="64"/>
    </location>
</feature>
<dbReference type="Gene3D" id="3.30.110.40">
    <property type="entry name" value="TusA-like domain"/>
    <property type="match status" value="1"/>
</dbReference>
<reference evidence="3 4" key="1">
    <citation type="submission" date="2016-10" db="EMBL/GenBank/DDBJ databases">
        <authorList>
            <person name="de Groot N.N."/>
        </authorList>
    </citation>
    <scope>NUCLEOTIDE SEQUENCE [LARGE SCALE GENOMIC DNA]</scope>
    <source>
        <strain evidence="3 4">DSM 2784</strain>
    </source>
</reference>
<dbReference type="InterPro" id="IPR036868">
    <property type="entry name" value="TusA-like_sf"/>
</dbReference>
<keyword evidence="3" id="KW-0808">Transferase</keyword>
<dbReference type="STRING" id="1120920.SAMN03080599_00156"/>
<gene>
    <name evidence="3" type="ORF">SAMN03080599_00156</name>
</gene>
<name>A0A1G5RQ87_9FIRM</name>
<dbReference type="GO" id="GO:0016740">
    <property type="term" value="F:transferase activity"/>
    <property type="evidence" value="ECO:0007669"/>
    <property type="project" value="UniProtKB-KW"/>
</dbReference>
<sequence length="71" mass="7412">MAMIDTRGMSCPQPVLMTKKALAASTAASSVDVLVDNAAALNNVTRFLKSAGFKQIDASPNGEDTLIRASK</sequence>
<dbReference type="InterPro" id="IPR001455">
    <property type="entry name" value="TusA-like"/>
</dbReference>
<organism evidence="3 4">
    <name type="scientific">Acidaminobacter hydrogenoformans DSM 2784</name>
    <dbReference type="NCBI Taxonomy" id="1120920"/>
    <lineage>
        <taxon>Bacteria</taxon>
        <taxon>Bacillati</taxon>
        <taxon>Bacillota</taxon>
        <taxon>Clostridia</taxon>
        <taxon>Peptostreptococcales</taxon>
        <taxon>Acidaminobacteraceae</taxon>
        <taxon>Acidaminobacter</taxon>
    </lineage>
</organism>
<dbReference type="SUPFAM" id="SSF64307">
    <property type="entry name" value="SirA-like"/>
    <property type="match status" value="1"/>
</dbReference>
<evidence type="ECO:0000259" key="2">
    <source>
        <dbReference type="Pfam" id="PF01206"/>
    </source>
</evidence>
<evidence type="ECO:0000313" key="4">
    <source>
        <dbReference type="Proteomes" id="UP000199208"/>
    </source>
</evidence>
<dbReference type="PANTHER" id="PTHR33279">
    <property type="entry name" value="SULFUR CARRIER PROTEIN YEDF-RELATED"/>
    <property type="match status" value="1"/>
</dbReference>
<comment type="similarity">
    <text evidence="1">Belongs to the sulfur carrier protein TusA family.</text>
</comment>
<protein>
    <submittedName>
        <fullName evidence="3">Sulfurtransferase TusA</fullName>
    </submittedName>
</protein>
<dbReference type="Pfam" id="PF01206">
    <property type="entry name" value="TusA"/>
    <property type="match status" value="1"/>
</dbReference>
<dbReference type="EMBL" id="FMWL01000001">
    <property type="protein sequence ID" value="SCZ76275.1"/>
    <property type="molecule type" value="Genomic_DNA"/>
</dbReference>
<dbReference type="OrthoDB" id="9797352at2"/>
<dbReference type="AlphaFoldDB" id="A0A1G5RQ87"/>
<accession>A0A1G5RQ87</accession>
<dbReference type="PANTHER" id="PTHR33279:SF6">
    <property type="entry name" value="SULFUR CARRIER PROTEIN YEDF-RELATED"/>
    <property type="match status" value="1"/>
</dbReference>
<keyword evidence="4" id="KW-1185">Reference proteome</keyword>
<dbReference type="RefSeq" id="WP_092588979.1">
    <property type="nucleotide sequence ID" value="NZ_FMWL01000001.1"/>
</dbReference>
<proteinExistence type="inferred from homology"/>